<evidence type="ECO:0000313" key="3">
    <source>
        <dbReference type="EMBL" id="GAA97843.1"/>
    </source>
</evidence>
<dbReference type="InterPro" id="IPR001461">
    <property type="entry name" value="Aspartic_peptidase_A1"/>
</dbReference>
<accession>G7E4T3</accession>
<dbReference type="EMBL" id="BABT02000144">
    <property type="protein sequence ID" value="GAA97843.1"/>
    <property type="molecule type" value="Genomic_DNA"/>
</dbReference>
<dbReference type="AlphaFoldDB" id="G7E4T3"/>
<evidence type="ECO:0000313" key="4">
    <source>
        <dbReference type="Proteomes" id="UP000009131"/>
    </source>
</evidence>
<dbReference type="RefSeq" id="XP_014566059.1">
    <property type="nucleotide sequence ID" value="XM_014710573.1"/>
</dbReference>
<dbReference type="PANTHER" id="PTHR47966:SF51">
    <property type="entry name" value="BETA-SITE APP-CLEAVING ENZYME, ISOFORM A-RELATED"/>
    <property type="match status" value="1"/>
</dbReference>
<sequence>MSLIDHYYILDIKVGRIDEHYYSLLVDSGSVITFIGSNSQQPYIGSATSSKTGENFDQAFLTGERVSGFLVKDQTEISPGLILHQTDFGVVTRAGSQPLTELSTGIFALGRQNGLAYKTGSPTLNTWLRAAKLQDVIPRNLVTIDLAEPALTFGHVNLENAIGEFVYLPCVKQRSWTVFAAIPQIAFDGPILIDTGSPFLTLSEIDMNALMMRIDGSEIEPINRLLLIPVGKLPEPLTIILGDREFTLSGEQQLWSDEVSRDQYGLRYTIFQQSSAVVDVAIFGAKVLQYFIVVLDDDRARIGFSARQ</sequence>
<dbReference type="Gene3D" id="2.40.70.10">
    <property type="entry name" value="Acid Proteases"/>
    <property type="match status" value="2"/>
</dbReference>
<dbReference type="GO" id="GO:0006508">
    <property type="term" value="P:proteolysis"/>
    <property type="evidence" value="ECO:0007669"/>
    <property type="project" value="InterPro"/>
</dbReference>
<comment type="caution">
    <text evidence="3">The sequence shown here is derived from an EMBL/GenBank/DDBJ whole genome shotgun (WGS) entry which is preliminary data.</text>
</comment>
<dbReference type="PANTHER" id="PTHR47966">
    <property type="entry name" value="BETA-SITE APP-CLEAVING ENZYME, ISOFORM A-RELATED"/>
    <property type="match status" value="1"/>
</dbReference>
<dbReference type="CDD" id="cd05471">
    <property type="entry name" value="pepsin_like"/>
    <property type="match status" value="1"/>
</dbReference>
<dbReference type="GO" id="GO:0004190">
    <property type="term" value="F:aspartic-type endopeptidase activity"/>
    <property type="evidence" value="ECO:0007669"/>
    <property type="project" value="InterPro"/>
</dbReference>
<dbReference type="HOGENOM" id="CLU_055664_0_0_1"/>
<dbReference type="SUPFAM" id="SSF50630">
    <property type="entry name" value="Acid proteases"/>
    <property type="match status" value="1"/>
</dbReference>
<evidence type="ECO:0000256" key="1">
    <source>
        <dbReference type="ARBA" id="ARBA00007447"/>
    </source>
</evidence>
<dbReference type="InterPro" id="IPR033121">
    <property type="entry name" value="PEPTIDASE_A1"/>
</dbReference>
<dbReference type="InterPro" id="IPR021109">
    <property type="entry name" value="Peptidase_aspartic_dom_sf"/>
</dbReference>
<dbReference type="InParanoid" id="G7E4T3"/>
<keyword evidence="4" id="KW-1185">Reference proteome</keyword>
<gene>
    <name evidence="3" type="primary">Mo04522</name>
    <name evidence="3" type="ORF">E5Q_04522</name>
</gene>
<reference evidence="3 4" key="2">
    <citation type="journal article" date="2012" name="Open Biol.">
        <title>Characteristics of nucleosomes and linker DNA regions on the genome of the basidiomycete Mixia osmundae revealed by mono- and dinucleosome mapping.</title>
        <authorList>
            <person name="Nishida H."/>
            <person name="Kondo S."/>
            <person name="Matsumoto T."/>
            <person name="Suzuki Y."/>
            <person name="Yoshikawa H."/>
            <person name="Taylor T.D."/>
            <person name="Sugiyama J."/>
        </authorList>
    </citation>
    <scope>NUCLEOTIDE SEQUENCE [LARGE SCALE GENOMIC DNA]</scope>
    <source>
        <strain evidence="4">CBS 9802 / IAM 14324 / JCM 22182 / KY 12970</strain>
    </source>
</reference>
<name>G7E4T3_MIXOS</name>
<proteinExistence type="inferred from homology"/>
<dbReference type="Proteomes" id="UP000009131">
    <property type="component" value="Unassembled WGS sequence"/>
</dbReference>
<dbReference type="PROSITE" id="PS51767">
    <property type="entry name" value="PEPTIDASE_A1"/>
    <property type="match status" value="1"/>
</dbReference>
<dbReference type="Pfam" id="PF00026">
    <property type="entry name" value="Asp"/>
    <property type="match status" value="1"/>
</dbReference>
<organism evidence="3 4">
    <name type="scientific">Mixia osmundae (strain CBS 9802 / IAM 14324 / JCM 22182 / KY 12970)</name>
    <dbReference type="NCBI Taxonomy" id="764103"/>
    <lineage>
        <taxon>Eukaryota</taxon>
        <taxon>Fungi</taxon>
        <taxon>Dikarya</taxon>
        <taxon>Basidiomycota</taxon>
        <taxon>Pucciniomycotina</taxon>
        <taxon>Mixiomycetes</taxon>
        <taxon>Mixiales</taxon>
        <taxon>Mixiaceae</taxon>
        <taxon>Mixia</taxon>
    </lineage>
</organism>
<dbReference type="InterPro" id="IPR034164">
    <property type="entry name" value="Pepsin-like_dom"/>
</dbReference>
<feature type="domain" description="Peptidase A1" evidence="2">
    <location>
        <begin position="8"/>
        <end position="305"/>
    </location>
</feature>
<comment type="similarity">
    <text evidence="1">Belongs to the peptidase A1 family.</text>
</comment>
<reference evidence="3 4" key="1">
    <citation type="journal article" date="2011" name="J. Gen. Appl. Microbiol.">
        <title>Draft genome sequencing of the enigmatic basidiomycete Mixia osmundae.</title>
        <authorList>
            <person name="Nishida H."/>
            <person name="Nagatsuka Y."/>
            <person name="Sugiyama J."/>
        </authorList>
    </citation>
    <scope>NUCLEOTIDE SEQUENCE [LARGE SCALE GENOMIC DNA]</scope>
    <source>
        <strain evidence="4">CBS 9802 / IAM 14324 / JCM 22182 / KY 12970</strain>
    </source>
</reference>
<evidence type="ECO:0000259" key="2">
    <source>
        <dbReference type="PROSITE" id="PS51767"/>
    </source>
</evidence>
<protein>
    <recommendedName>
        <fullName evidence="2">Peptidase A1 domain-containing protein</fullName>
    </recommendedName>
</protein>
<dbReference type="OrthoDB" id="660550at2759"/>